<evidence type="ECO:0000256" key="4">
    <source>
        <dbReference type="PROSITE-ProRule" id="PRU00024"/>
    </source>
</evidence>
<evidence type="ECO:0000259" key="5">
    <source>
        <dbReference type="PROSITE" id="PS50089"/>
    </source>
</evidence>
<dbReference type="Pfam" id="PF13445">
    <property type="entry name" value="zf-RING_UBOX"/>
    <property type="match status" value="1"/>
</dbReference>
<sequence>MASRTSLSEDDFSCPVCCDIYRDPVILLCSHSFCRACAQQFWKQKGIRECPVCRRRSSRNAPATNLVLKNLCEALLKERAQRASAGLSNPESPCKLVVGEEATGEMEGLCSIHSEKLKLFCLEDKQPVCVVCRDSRKHSNHTFQPIDEAAMDLKEELKCKLKPLQVKLKTYREAKVLFDQTAKHVKCQAKRTEKQIREEFERLHRFLQDEEAASLAVLKGEEELKSQMMSKKTEEINKVMLSLLDTIKTIEKEMDGKDITFLKNYSGLTKQIQCTLPDPEPIPGALLNVAKYLGNLRFRIWKKMQDIVQYSPVTLDPNTANPCVFLSNDLTTLSYKDKGQQVPDNPERFDYWEFVLGSKGFTSGKHCWDVEVGDSTLWALGVTNESVQRKGETLFRSGVWGVGYYNGEYGASSSIDPPTPIVVSPTLQRIRVHLDWDGGSVSFSDPIANTPLHTFSHTFTERIFPYFSNYCEQSPLKIIPVNVSVVLQPLQQTTQSNCN</sequence>
<dbReference type="InterPro" id="IPR013083">
    <property type="entry name" value="Znf_RING/FYVE/PHD"/>
</dbReference>
<keyword evidence="3" id="KW-0862">Zinc</keyword>
<dbReference type="Gene3D" id="3.30.160.60">
    <property type="entry name" value="Classic Zinc Finger"/>
    <property type="match status" value="1"/>
</dbReference>
<dbReference type="InterPro" id="IPR013320">
    <property type="entry name" value="ConA-like_dom_sf"/>
</dbReference>
<evidence type="ECO:0008006" key="10">
    <source>
        <dbReference type="Google" id="ProtNLM"/>
    </source>
</evidence>
<dbReference type="InterPro" id="IPR003877">
    <property type="entry name" value="SPRY_dom"/>
</dbReference>
<dbReference type="InterPro" id="IPR017907">
    <property type="entry name" value="Znf_RING_CS"/>
</dbReference>
<dbReference type="SUPFAM" id="SSF57845">
    <property type="entry name" value="B-box zinc-binding domain"/>
    <property type="match status" value="1"/>
</dbReference>
<evidence type="ECO:0000259" key="6">
    <source>
        <dbReference type="PROSITE" id="PS50119"/>
    </source>
</evidence>
<dbReference type="InterPro" id="IPR027370">
    <property type="entry name" value="Znf-RING_euk"/>
</dbReference>
<dbReference type="PROSITE" id="PS50119">
    <property type="entry name" value="ZF_BBOX"/>
    <property type="match status" value="1"/>
</dbReference>
<keyword evidence="1" id="KW-0479">Metal-binding</keyword>
<dbReference type="InterPro" id="IPR000315">
    <property type="entry name" value="Znf_B-box"/>
</dbReference>
<gene>
    <name evidence="8" type="ORF">ACEWY4_011002</name>
</gene>
<dbReference type="InterPro" id="IPR003879">
    <property type="entry name" value="Butyrophylin_SPRY"/>
</dbReference>
<feature type="domain" description="B box-type" evidence="6">
    <location>
        <begin position="105"/>
        <end position="146"/>
    </location>
</feature>
<dbReference type="Pfam" id="PF00643">
    <property type="entry name" value="zf-B_box"/>
    <property type="match status" value="1"/>
</dbReference>
<dbReference type="InterPro" id="IPR043136">
    <property type="entry name" value="B30.2/SPRY_sf"/>
</dbReference>
<keyword evidence="2 4" id="KW-0863">Zinc-finger</keyword>
<name>A0ABD1K3K5_9TELE</name>
<feature type="domain" description="B30.2/SPRY" evidence="7">
    <location>
        <begin position="293"/>
        <end position="485"/>
    </location>
</feature>
<evidence type="ECO:0000313" key="8">
    <source>
        <dbReference type="EMBL" id="KAL2093690.1"/>
    </source>
</evidence>
<dbReference type="Pfam" id="PF13765">
    <property type="entry name" value="PRY"/>
    <property type="match status" value="1"/>
</dbReference>
<dbReference type="Gene3D" id="2.60.120.920">
    <property type="match status" value="1"/>
</dbReference>
<proteinExistence type="predicted"/>
<dbReference type="SMART" id="SM00184">
    <property type="entry name" value="RING"/>
    <property type="match status" value="1"/>
</dbReference>
<dbReference type="InterPro" id="IPR001841">
    <property type="entry name" value="Znf_RING"/>
</dbReference>
<dbReference type="EMBL" id="JBHFQA010000009">
    <property type="protein sequence ID" value="KAL2093690.1"/>
    <property type="molecule type" value="Genomic_DNA"/>
</dbReference>
<keyword evidence="9" id="KW-1185">Reference proteome</keyword>
<comment type="caution">
    <text evidence="8">The sequence shown here is derived from an EMBL/GenBank/DDBJ whole genome shotgun (WGS) entry which is preliminary data.</text>
</comment>
<dbReference type="PROSITE" id="PS50089">
    <property type="entry name" value="ZF_RING_2"/>
    <property type="match status" value="1"/>
</dbReference>
<dbReference type="Proteomes" id="UP001591681">
    <property type="component" value="Unassembled WGS sequence"/>
</dbReference>
<dbReference type="FunFam" id="2.60.120.920:FF:000004">
    <property type="entry name" value="Butyrophilin subfamily 1 member A1"/>
    <property type="match status" value="1"/>
</dbReference>
<dbReference type="CDD" id="cd12893">
    <property type="entry name" value="SPRY_PRY_TRIM35"/>
    <property type="match status" value="1"/>
</dbReference>
<dbReference type="AlphaFoldDB" id="A0ABD1K3K5"/>
<evidence type="ECO:0000256" key="1">
    <source>
        <dbReference type="ARBA" id="ARBA00022723"/>
    </source>
</evidence>
<accession>A0ABD1K3K5</accession>
<protein>
    <recommendedName>
        <fullName evidence="10">Zinc-binding protein A33-like</fullName>
    </recommendedName>
</protein>
<dbReference type="PROSITE" id="PS50188">
    <property type="entry name" value="B302_SPRY"/>
    <property type="match status" value="1"/>
</dbReference>
<dbReference type="InterPro" id="IPR001870">
    <property type="entry name" value="B30.2/SPRY"/>
</dbReference>
<dbReference type="CDD" id="cd19800">
    <property type="entry name" value="Bbox2_xNF7-like"/>
    <property type="match status" value="1"/>
</dbReference>
<dbReference type="SUPFAM" id="SSF49899">
    <property type="entry name" value="Concanavalin A-like lectins/glucanases"/>
    <property type="match status" value="1"/>
</dbReference>
<dbReference type="InterPro" id="IPR006574">
    <property type="entry name" value="PRY"/>
</dbReference>
<reference evidence="8 9" key="1">
    <citation type="submission" date="2024-09" db="EMBL/GenBank/DDBJ databases">
        <title>A chromosome-level genome assembly of Gray's grenadier anchovy, Coilia grayii.</title>
        <authorList>
            <person name="Fu Z."/>
        </authorList>
    </citation>
    <scope>NUCLEOTIDE SEQUENCE [LARGE SCALE GENOMIC DNA]</scope>
    <source>
        <strain evidence="8">G4</strain>
        <tissue evidence="8">Muscle</tissue>
    </source>
</reference>
<organism evidence="8 9">
    <name type="scientific">Coilia grayii</name>
    <name type="common">Gray's grenadier anchovy</name>
    <dbReference type="NCBI Taxonomy" id="363190"/>
    <lineage>
        <taxon>Eukaryota</taxon>
        <taxon>Metazoa</taxon>
        <taxon>Chordata</taxon>
        <taxon>Craniata</taxon>
        <taxon>Vertebrata</taxon>
        <taxon>Euteleostomi</taxon>
        <taxon>Actinopterygii</taxon>
        <taxon>Neopterygii</taxon>
        <taxon>Teleostei</taxon>
        <taxon>Clupei</taxon>
        <taxon>Clupeiformes</taxon>
        <taxon>Clupeoidei</taxon>
        <taxon>Engraulidae</taxon>
        <taxon>Coilinae</taxon>
        <taxon>Coilia</taxon>
    </lineage>
</organism>
<dbReference type="SMART" id="SM00589">
    <property type="entry name" value="PRY"/>
    <property type="match status" value="1"/>
</dbReference>
<dbReference type="Pfam" id="PF00622">
    <property type="entry name" value="SPRY"/>
    <property type="match status" value="1"/>
</dbReference>
<evidence type="ECO:0000256" key="3">
    <source>
        <dbReference type="ARBA" id="ARBA00022833"/>
    </source>
</evidence>
<dbReference type="SMART" id="SM00449">
    <property type="entry name" value="SPRY"/>
    <property type="match status" value="1"/>
</dbReference>
<dbReference type="SUPFAM" id="SSF57850">
    <property type="entry name" value="RING/U-box"/>
    <property type="match status" value="1"/>
</dbReference>
<dbReference type="Gene3D" id="3.30.40.10">
    <property type="entry name" value="Zinc/RING finger domain, C3HC4 (zinc finger)"/>
    <property type="match status" value="1"/>
</dbReference>
<dbReference type="InterPro" id="IPR050143">
    <property type="entry name" value="TRIM/RBCC"/>
</dbReference>
<dbReference type="PROSITE" id="PS00518">
    <property type="entry name" value="ZF_RING_1"/>
    <property type="match status" value="1"/>
</dbReference>
<dbReference type="PANTHER" id="PTHR24103">
    <property type="entry name" value="E3 UBIQUITIN-PROTEIN LIGASE TRIM"/>
    <property type="match status" value="1"/>
</dbReference>
<dbReference type="SMART" id="SM00336">
    <property type="entry name" value="BBOX"/>
    <property type="match status" value="1"/>
</dbReference>
<evidence type="ECO:0000256" key="2">
    <source>
        <dbReference type="ARBA" id="ARBA00022771"/>
    </source>
</evidence>
<feature type="domain" description="RING-type" evidence="5">
    <location>
        <begin position="14"/>
        <end position="54"/>
    </location>
</feature>
<dbReference type="GO" id="GO:0008270">
    <property type="term" value="F:zinc ion binding"/>
    <property type="evidence" value="ECO:0007669"/>
    <property type="project" value="UniProtKB-KW"/>
</dbReference>
<evidence type="ECO:0000259" key="7">
    <source>
        <dbReference type="PROSITE" id="PS50188"/>
    </source>
</evidence>
<dbReference type="PRINTS" id="PR01407">
    <property type="entry name" value="BUTYPHLNCDUF"/>
</dbReference>
<evidence type="ECO:0000313" key="9">
    <source>
        <dbReference type="Proteomes" id="UP001591681"/>
    </source>
</evidence>